<gene>
    <name evidence="2" type="ORF">SAMN05421672_10740</name>
</gene>
<reference evidence="2 3" key="1">
    <citation type="submission" date="2017-01" db="EMBL/GenBank/DDBJ databases">
        <authorList>
            <person name="Mah S.A."/>
            <person name="Swanson W.J."/>
            <person name="Moy G.W."/>
            <person name="Vacquier V.D."/>
        </authorList>
    </citation>
    <scope>NUCLEOTIDE SEQUENCE [LARGE SCALE GENOMIC DNA]</scope>
    <source>
        <strain evidence="2 3">ATCC 29606</strain>
    </source>
</reference>
<name>A0A1N6TCG1_9PSED</name>
<feature type="transmembrane region" description="Helical" evidence="1">
    <location>
        <begin position="140"/>
        <end position="157"/>
    </location>
</feature>
<evidence type="ECO:0000313" key="2">
    <source>
        <dbReference type="EMBL" id="SIQ51062.1"/>
    </source>
</evidence>
<evidence type="ECO:0000313" key="3">
    <source>
        <dbReference type="Proteomes" id="UP000186079"/>
    </source>
</evidence>
<keyword evidence="1" id="KW-1133">Transmembrane helix</keyword>
<evidence type="ECO:0000256" key="1">
    <source>
        <dbReference type="SAM" id="Phobius"/>
    </source>
</evidence>
<keyword evidence="1" id="KW-0812">Transmembrane</keyword>
<feature type="transmembrane region" description="Helical" evidence="1">
    <location>
        <begin position="30"/>
        <end position="48"/>
    </location>
</feature>
<dbReference type="EMBL" id="FTMC01000007">
    <property type="protein sequence ID" value="SIQ51062.1"/>
    <property type="molecule type" value="Genomic_DNA"/>
</dbReference>
<keyword evidence="1" id="KW-0472">Membrane</keyword>
<dbReference type="AlphaFoldDB" id="A0A1N6TCG1"/>
<protein>
    <submittedName>
        <fullName evidence="2">Uncharacterized protein</fullName>
    </submittedName>
</protein>
<sequence length="302" mass="33390">MGHIPLSRPLQLSIGFSRLLLLLLNGVRHVLWWALGLLALMFIPVLIFESWNGLKDISPAEWLFLLLWLSLARRHIRRCKVFQYGFWDGLDRFLKAQGLLAVAFLVTTGLCFTVAVVAIEPPRISEAAMELQTFLFHSKPSEFALLGLFLLTIYLAAPVQARQPQLDESLKLGAHERGADVMTVEKAGLPVGKSLLPLLLLLGLWLPAPSAHASPAYNELVTSCRELLALHGRKATPLAALTTSVSEAMKAGYCLGVIDQYRSQHRGHCHQDIHVVAQRLVRAASTHGAHWPGDLLRRACNG</sequence>
<accession>A0A1N6TCG1</accession>
<organism evidence="2 3">
    <name type="scientific">Pseudomonas flexibilis</name>
    <dbReference type="NCBI Taxonomy" id="706570"/>
    <lineage>
        <taxon>Bacteria</taxon>
        <taxon>Pseudomonadati</taxon>
        <taxon>Pseudomonadota</taxon>
        <taxon>Gammaproteobacteria</taxon>
        <taxon>Pseudomonadales</taxon>
        <taxon>Pseudomonadaceae</taxon>
        <taxon>Pseudomonas</taxon>
    </lineage>
</organism>
<dbReference type="Proteomes" id="UP000186079">
    <property type="component" value="Unassembled WGS sequence"/>
</dbReference>
<dbReference type="RefSeq" id="WP_052199744.1">
    <property type="nucleotide sequence ID" value="NZ_FTMC01000007.1"/>
</dbReference>
<proteinExistence type="predicted"/>
<feature type="transmembrane region" description="Helical" evidence="1">
    <location>
        <begin position="96"/>
        <end position="119"/>
    </location>
</feature>